<dbReference type="InterPro" id="IPR006600">
    <property type="entry name" value="HTH_CenpB_DNA-bd_dom"/>
</dbReference>
<gene>
    <name evidence="6" type="ORF">B5V51_7297</name>
</gene>
<reference evidence="6" key="1">
    <citation type="submission" date="2017-09" db="EMBL/GenBank/DDBJ databases">
        <title>Contemporary evolution of a Lepidopteran species, Heliothis virescens, in response to modern agricultural practices.</title>
        <authorList>
            <person name="Fritz M.L."/>
            <person name="Deyonke A.M."/>
            <person name="Papanicolaou A."/>
            <person name="Micinski S."/>
            <person name="Westbrook J."/>
            <person name="Gould F."/>
        </authorList>
    </citation>
    <scope>NUCLEOTIDE SEQUENCE [LARGE SCALE GENOMIC DNA]</scope>
    <source>
        <strain evidence="6">HvINT-</strain>
        <tissue evidence="6">Whole body</tissue>
    </source>
</reference>
<dbReference type="Gene3D" id="1.10.10.60">
    <property type="entry name" value="Homeodomain-like"/>
    <property type="match status" value="1"/>
</dbReference>
<feature type="region of interest" description="Disordered" evidence="4">
    <location>
        <begin position="182"/>
        <end position="212"/>
    </location>
</feature>
<feature type="domain" description="HTH CENPB-type" evidence="5">
    <location>
        <begin position="52"/>
        <end position="129"/>
    </location>
</feature>
<dbReference type="InterPro" id="IPR013083">
    <property type="entry name" value="Znf_RING/FYVE/PHD"/>
</dbReference>
<dbReference type="InterPro" id="IPR009057">
    <property type="entry name" value="Homeodomain-like_sf"/>
</dbReference>
<evidence type="ECO:0000256" key="3">
    <source>
        <dbReference type="ARBA" id="ARBA00023242"/>
    </source>
</evidence>
<feature type="compositionally biased region" description="Polar residues" evidence="4">
    <location>
        <begin position="243"/>
        <end position="257"/>
    </location>
</feature>
<feature type="region of interest" description="Disordered" evidence="4">
    <location>
        <begin position="243"/>
        <end position="262"/>
    </location>
</feature>
<evidence type="ECO:0000256" key="4">
    <source>
        <dbReference type="SAM" id="MobiDB-lite"/>
    </source>
</evidence>
<dbReference type="SUPFAM" id="SSF46689">
    <property type="entry name" value="Homeodomain-like"/>
    <property type="match status" value="1"/>
</dbReference>
<dbReference type="GO" id="GO:0005634">
    <property type="term" value="C:nucleus"/>
    <property type="evidence" value="ECO:0007669"/>
    <property type="project" value="UniProtKB-SubCell"/>
</dbReference>
<dbReference type="Pfam" id="PF05225">
    <property type="entry name" value="HTH_psq"/>
    <property type="match status" value="1"/>
</dbReference>
<evidence type="ECO:0000259" key="5">
    <source>
        <dbReference type="PROSITE" id="PS51253"/>
    </source>
</evidence>
<protein>
    <recommendedName>
        <fullName evidence="5">HTH CENPB-type domain-containing protein</fullName>
    </recommendedName>
</protein>
<dbReference type="InterPro" id="IPR011011">
    <property type="entry name" value="Znf_FYVE_PHD"/>
</dbReference>
<feature type="compositionally biased region" description="Basic and acidic residues" evidence="4">
    <location>
        <begin position="348"/>
        <end position="363"/>
    </location>
</feature>
<comment type="caution">
    <text evidence="6">The sequence shown here is derived from an EMBL/GenBank/DDBJ whole genome shotgun (WGS) entry which is preliminary data.</text>
</comment>
<dbReference type="PROSITE" id="PS51253">
    <property type="entry name" value="HTH_CENPB"/>
    <property type="match status" value="1"/>
</dbReference>
<name>A0A2A4J5L2_HELVI</name>
<accession>A0A2A4J5L2</accession>
<feature type="region of interest" description="Disordered" evidence="4">
    <location>
        <begin position="296"/>
        <end position="317"/>
    </location>
</feature>
<dbReference type="InterPro" id="IPR007889">
    <property type="entry name" value="HTH_Psq"/>
</dbReference>
<dbReference type="AlphaFoldDB" id="A0A2A4J5L2"/>
<sequence>MPRKRALWSEDDLVSAVRAVQRGTLTTYTAAERYKVPRRTIRNHLQTGSLKKTLGRKPILNTEEEAQLVQRIVRYAEIGLPVTPRILRRLVYKYCEQKNIKHNFNNMNKCAGKDWFKAFMKRNPEISIRKAQFMNPARAQKLNKFIVDDHFQKLRDIYDTRDLHDHPERIYNMDEKGCRLTSEASTPGLDQENVPPIDSHQMKTPEPRDGSPSILTEIPIFDVPRGNITPVDFLLPATPEQVNEQSPAVPSTSTGQISRAPAMHRSFYRTIYGSSSSSEESDDLPLSQLKRNEFYDLLPTPDKSQKTPTVRQKAINYRGNSVTKDLFDKFSEEKRKMKEMKKKQKKKEGKERPRREKKRETPKKAKPSFGKKSTTVKGTKKNKKQVGWFCHACEEDRMDAMRRCSRCSKWYHEECVGLSVEDTDEFECPGGCE</sequence>
<evidence type="ECO:0000256" key="2">
    <source>
        <dbReference type="ARBA" id="ARBA00023125"/>
    </source>
</evidence>
<evidence type="ECO:0000313" key="6">
    <source>
        <dbReference type="EMBL" id="PCG66720.1"/>
    </source>
</evidence>
<dbReference type="SUPFAM" id="SSF57903">
    <property type="entry name" value="FYVE/PHD zinc finger"/>
    <property type="match status" value="1"/>
</dbReference>
<dbReference type="EMBL" id="NWSH01003228">
    <property type="protein sequence ID" value="PCG66720.1"/>
    <property type="molecule type" value="Genomic_DNA"/>
</dbReference>
<dbReference type="Gene3D" id="3.30.40.10">
    <property type="entry name" value="Zinc/RING finger domain, C3HC4 (zinc finger)"/>
    <property type="match status" value="1"/>
</dbReference>
<feature type="region of interest" description="Disordered" evidence="4">
    <location>
        <begin position="335"/>
        <end position="384"/>
    </location>
</feature>
<feature type="compositionally biased region" description="Basic and acidic residues" evidence="4">
    <location>
        <begin position="200"/>
        <end position="209"/>
    </location>
</feature>
<comment type="subcellular location">
    <subcellularLocation>
        <location evidence="1">Nucleus</location>
    </subcellularLocation>
</comment>
<feature type="compositionally biased region" description="Basic residues" evidence="4">
    <location>
        <begin position="337"/>
        <end position="347"/>
    </location>
</feature>
<evidence type="ECO:0000256" key="1">
    <source>
        <dbReference type="ARBA" id="ARBA00004123"/>
    </source>
</evidence>
<keyword evidence="2" id="KW-0238">DNA-binding</keyword>
<organism evidence="6">
    <name type="scientific">Heliothis virescens</name>
    <name type="common">Tobacco budworm moth</name>
    <dbReference type="NCBI Taxonomy" id="7102"/>
    <lineage>
        <taxon>Eukaryota</taxon>
        <taxon>Metazoa</taxon>
        <taxon>Ecdysozoa</taxon>
        <taxon>Arthropoda</taxon>
        <taxon>Hexapoda</taxon>
        <taxon>Insecta</taxon>
        <taxon>Pterygota</taxon>
        <taxon>Neoptera</taxon>
        <taxon>Endopterygota</taxon>
        <taxon>Lepidoptera</taxon>
        <taxon>Glossata</taxon>
        <taxon>Ditrysia</taxon>
        <taxon>Noctuoidea</taxon>
        <taxon>Noctuidae</taxon>
        <taxon>Heliothinae</taxon>
        <taxon>Heliothis</taxon>
    </lineage>
</organism>
<proteinExistence type="predicted"/>
<keyword evidence="3" id="KW-0539">Nucleus</keyword>
<dbReference type="GO" id="GO:0003677">
    <property type="term" value="F:DNA binding"/>
    <property type="evidence" value="ECO:0007669"/>
    <property type="project" value="UniProtKB-KW"/>
</dbReference>